<organism evidence="2 3">
    <name type="scientific">Weissella muntiaci</name>
    <dbReference type="NCBI Taxonomy" id="2508881"/>
    <lineage>
        <taxon>Bacteria</taxon>
        <taxon>Bacillati</taxon>
        <taxon>Bacillota</taxon>
        <taxon>Bacilli</taxon>
        <taxon>Lactobacillales</taxon>
        <taxon>Lactobacillaceae</taxon>
        <taxon>Weissella</taxon>
    </lineage>
</organism>
<keyword evidence="1" id="KW-1133">Transmembrane helix</keyword>
<keyword evidence="3" id="KW-1185">Reference proteome</keyword>
<keyword evidence="1" id="KW-0812">Transmembrane</keyword>
<evidence type="ECO:0000313" key="3">
    <source>
        <dbReference type="Proteomes" id="UP000371977"/>
    </source>
</evidence>
<dbReference type="Proteomes" id="UP000371977">
    <property type="component" value="Unassembled WGS sequence"/>
</dbReference>
<name>A0A6C2C882_9LACO</name>
<comment type="caution">
    <text evidence="2">The sequence shown here is derived from an EMBL/GenBank/DDBJ whole genome shotgun (WGS) entry which is preliminary data.</text>
</comment>
<evidence type="ECO:0000256" key="1">
    <source>
        <dbReference type="SAM" id="Phobius"/>
    </source>
</evidence>
<sequence length="101" mass="11162">MHKFIAVLPKILNSSISIFIFIFLFIYLVIFGLIGMVWPALQPSADVQLVLGNYTNVTSALGAAIAAGASTASHRAAKQMRKRHDELQKSVDLLHEKIDRL</sequence>
<accession>A0A6C2C882</accession>
<feature type="transmembrane region" description="Helical" evidence="1">
    <location>
        <begin position="12"/>
        <end position="34"/>
    </location>
</feature>
<evidence type="ECO:0000313" key="2">
    <source>
        <dbReference type="EMBL" id="TYC50228.1"/>
    </source>
</evidence>
<proteinExistence type="predicted"/>
<protein>
    <submittedName>
        <fullName evidence="2">Uncharacterized protein</fullName>
    </submittedName>
</protein>
<feature type="transmembrane region" description="Helical" evidence="1">
    <location>
        <begin position="54"/>
        <end position="73"/>
    </location>
</feature>
<dbReference type="AlphaFoldDB" id="A0A6C2C882"/>
<dbReference type="RefSeq" id="WP_148622310.1">
    <property type="nucleotide sequence ID" value="NZ_SDGZ01000010.1"/>
</dbReference>
<reference evidence="2 3" key="1">
    <citation type="submission" date="2019-01" db="EMBL/GenBank/DDBJ databases">
        <title>Weissella sp. nov., a novel lactic acid bacterium isolated from animal feces.</title>
        <authorList>
            <person name="Wang L.-T."/>
        </authorList>
    </citation>
    <scope>NUCLEOTIDE SEQUENCE [LARGE SCALE GENOMIC DNA]</scope>
    <source>
        <strain evidence="2 3">8H-2</strain>
    </source>
</reference>
<gene>
    <name evidence="2" type="ORF">ESZ50_04005</name>
</gene>
<keyword evidence="1" id="KW-0472">Membrane</keyword>
<dbReference type="EMBL" id="SDGZ01000010">
    <property type="protein sequence ID" value="TYC50228.1"/>
    <property type="molecule type" value="Genomic_DNA"/>
</dbReference>